<evidence type="ECO:0000256" key="7">
    <source>
        <dbReference type="ARBA" id="ARBA00023136"/>
    </source>
</evidence>
<keyword evidence="6 9" id="KW-1133">Transmembrane helix</keyword>
<dbReference type="Pfam" id="PF09721">
    <property type="entry name" value="Exosortase_EpsH"/>
    <property type="match status" value="1"/>
</dbReference>
<feature type="compositionally biased region" description="Polar residues" evidence="8">
    <location>
        <begin position="185"/>
        <end position="195"/>
    </location>
</feature>
<keyword evidence="3" id="KW-0645">Protease</keyword>
<proteinExistence type="predicted"/>
<dbReference type="GO" id="GO:0005886">
    <property type="term" value="C:plasma membrane"/>
    <property type="evidence" value="ECO:0007669"/>
    <property type="project" value="UniProtKB-SubCell"/>
</dbReference>
<accession>A0A9X2REV6</accession>
<evidence type="ECO:0000256" key="6">
    <source>
        <dbReference type="ARBA" id="ARBA00022989"/>
    </source>
</evidence>
<evidence type="ECO:0000256" key="2">
    <source>
        <dbReference type="ARBA" id="ARBA00022475"/>
    </source>
</evidence>
<evidence type="ECO:0000256" key="5">
    <source>
        <dbReference type="ARBA" id="ARBA00022801"/>
    </source>
</evidence>
<evidence type="ECO:0000256" key="3">
    <source>
        <dbReference type="ARBA" id="ARBA00022670"/>
    </source>
</evidence>
<evidence type="ECO:0000256" key="9">
    <source>
        <dbReference type="SAM" id="Phobius"/>
    </source>
</evidence>
<feature type="transmembrane region" description="Helical" evidence="9">
    <location>
        <begin position="155"/>
        <end position="171"/>
    </location>
</feature>
<feature type="transmembrane region" description="Helical" evidence="9">
    <location>
        <begin position="113"/>
        <end position="135"/>
    </location>
</feature>
<dbReference type="GO" id="GO:0006508">
    <property type="term" value="P:proteolysis"/>
    <property type="evidence" value="ECO:0007669"/>
    <property type="project" value="UniProtKB-KW"/>
</dbReference>
<evidence type="ECO:0000313" key="11">
    <source>
        <dbReference type="Proteomes" id="UP001155034"/>
    </source>
</evidence>
<keyword evidence="2" id="KW-1003">Cell membrane</keyword>
<feature type="transmembrane region" description="Helical" evidence="9">
    <location>
        <begin position="20"/>
        <end position="40"/>
    </location>
</feature>
<evidence type="ECO:0000256" key="8">
    <source>
        <dbReference type="SAM" id="MobiDB-lite"/>
    </source>
</evidence>
<keyword evidence="7 9" id="KW-0472">Membrane</keyword>
<evidence type="ECO:0000256" key="1">
    <source>
        <dbReference type="ARBA" id="ARBA00004651"/>
    </source>
</evidence>
<dbReference type="GO" id="GO:0008233">
    <property type="term" value="F:peptidase activity"/>
    <property type="evidence" value="ECO:0007669"/>
    <property type="project" value="UniProtKB-KW"/>
</dbReference>
<reference evidence="10" key="1">
    <citation type="submission" date="2022-08" db="EMBL/GenBank/DDBJ databases">
        <title>Genomic Encyclopedia of Type Strains, Phase V (KMG-V): Genome sequencing to study the core and pangenomes of soil and plant-associated prokaryotes.</title>
        <authorList>
            <person name="Whitman W."/>
        </authorList>
    </citation>
    <scope>NUCLEOTIDE SEQUENCE</scope>
    <source>
        <strain evidence="10">SP2016B</strain>
    </source>
</reference>
<gene>
    <name evidence="10" type="ORF">GGP82_001184</name>
</gene>
<name>A0A9X2REV6_9BACT</name>
<evidence type="ECO:0000256" key="4">
    <source>
        <dbReference type="ARBA" id="ARBA00022692"/>
    </source>
</evidence>
<organism evidence="10 11">
    <name type="scientific">Salinibacter ruber</name>
    <dbReference type="NCBI Taxonomy" id="146919"/>
    <lineage>
        <taxon>Bacteria</taxon>
        <taxon>Pseudomonadati</taxon>
        <taxon>Rhodothermota</taxon>
        <taxon>Rhodothermia</taxon>
        <taxon>Rhodothermales</taxon>
        <taxon>Salinibacteraceae</taxon>
        <taxon>Salinibacter</taxon>
    </lineage>
</organism>
<dbReference type="NCBIfam" id="TIGR04178">
    <property type="entry name" value="exo_archaeo"/>
    <property type="match status" value="1"/>
</dbReference>
<keyword evidence="4 9" id="KW-0812">Transmembrane</keyword>
<sequence length="195" mass="21097">MTAEQKVKSKWSRYRPVLRFLAKAVAVYGAWYVLYDLWLLPDGRLDAWMSQAAASVTGTTLSGLGLDVAVEGRTVQVARAAGVRIIDACNGLTTIGAFIGFIVAYPGETKRRFWFIPLGIAAIFLANVGRVSVLASSQAYWPAAFSSLHGMPTRAPFHLTVFGLWVLWAQYGGSSSDTDARTEPETSTSTVSADV</sequence>
<dbReference type="Proteomes" id="UP001155034">
    <property type="component" value="Unassembled WGS sequence"/>
</dbReference>
<comment type="caution">
    <text evidence="10">The sequence shown here is derived from an EMBL/GenBank/DDBJ whole genome shotgun (WGS) entry which is preliminary data.</text>
</comment>
<dbReference type="RefSeq" id="WP_259083324.1">
    <property type="nucleotide sequence ID" value="NZ_JANTYZ010000002.1"/>
</dbReference>
<comment type="subcellular location">
    <subcellularLocation>
        <location evidence="1">Cell membrane</location>
        <topology evidence="1">Multi-pass membrane protein</topology>
    </subcellularLocation>
</comment>
<dbReference type="AlphaFoldDB" id="A0A9X2REV6"/>
<dbReference type="EMBL" id="JANTYZ010000002">
    <property type="protein sequence ID" value="MCS3864638.1"/>
    <property type="molecule type" value="Genomic_DNA"/>
</dbReference>
<dbReference type="InterPro" id="IPR019127">
    <property type="entry name" value="Exosortase"/>
</dbReference>
<evidence type="ECO:0000313" key="10">
    <source>
        <dbReference type="EMBL" id="MCS3864638.1"/>
    </source>
</evidence>
<dbReference type="InterPro" id="IPR026392">
    <property type="entry name" value="Exo/Archaeosortase_dom"/>
</dbReference>
<feature type="transmembrane region" description="Helical" evidence="9">
    <location>
        <begin position="85"/>
        <end position="106"/>
    </location>
</feature>
<keyword evidence="5" id="KW-0378">Hydrolase</keyword>
<feature type="region of interest" description="Disordered" evidence="8">
    <location>
        <begin position="174"/>
        <end position="195"/>
    </location>
</feature>
<protein>
    <submittedName>
        <fullName evidence="10">Exosortase/archaeosortase family protein</fullName>
    </submittedName>
</protein>